<dbReference type="GO" id="GO:0097367">
    <property type="term" value="F:carbohydrate derivative binding"/>
    <property type="evidence" value="ECO:0007669"/>
    <property type="project" value="InterPro"/>
</dbReference>
<dbReference type="InterPro" id="IPR046348">
    <property type="entry name" value="SIS_dom_sf"/>
</dbReference>
<sequence>MDYLLPTGTTLQASGLRAWRGQQKAAVQQLIRRAETFTTQETITNAESAKDWFLQTAGDENHFCSAPLDQNVPVLLALLGVWYMNFFQAESLAMLPYDQYVHRFTAYFQQVSGRGIMCKLQVQFFV</sequence>
<evidence type="ECO:0000313" key="2">
    <source>
        <dbReference type="Proteomes" id="UP000283210"/>
    </source>
</evidence>
<dbReference type="GO" id="GO:0048029">
    <property type="term" value="F:monosaccharide binding"/>
    <property type="evidence" value="ECO:0007669"/>
    <property type="project" value="TreeGrafter"/>
</dbReference>
<dbReference type="EMBL" id="CM012438">
    <property type="protein sequence ID" value="RVE75371.1"/>
    <property type="molecule type" value="Genomic_DNA"/>
</dbReference>
<dbReference type="AlphaFoldDB" id="A0A437DKF9"/>
<dbReference type="Pfam" id="PF00342">
    <property type="entry name" value="PGI"/>
    <property type="match status" value="1"/>
</dbReference>
<evidence type="ECO:0008006" key="3">
    <source>
        <dbReference type="Google" id="ProtNLM"/>
    </source>
</evidence>
<gene>
    <name evidence="1" type="ORF">OJAV_G00016300</name>
</gene>
<dbReference type="GO" id="GO:0006096">
    <property type="term" value="P:glycolytic process"/>
    <property type="evidence" value="ECO:0007669"/>
    <property type="project" value="InterPro"/>
</dbReference>
<evidence type="ECO:0000313" key="1">
    <source>
        <dbReference type="EMBL" id="RVE75371.1"/>
    </source>
</evidence>
<protein>
    <recommendedName>
        <fullName evidence="3">Glucose-6-phosphate isomerase</fullName>
    </recommendedName>
</protein>
<dbReference type="SUPFAM" id="SSF53697">
    <property type="entry name" value="SIS domain"/>
    <property type="match status" value="1"/>
</dbReference>
<reference evidence="1 2" key="2">
    <citation type="submission" date="2019-01" db="EMBL/GenBank/DDBJ databases">
        <title>A chromosome length genome reference of the Java medaka (oryzias javanicus).</title>
        <authorList>
            <person name="Herpin A."/>
            <person name="Takehana Y."/>
            <person name="Naruse K."/>
            <person name="Ansai S."/>
            <person name="Kawaguchi M."/>
        </authorList>
    </citation>
    <scope>NUCLEOTIDE SEQUENCE [LARGE SCALE GENOMIC DNA]</scope>
    <source>
        <strain evidence="1">RS831</strain>
        <tissue evidence="1">Whole body</tissue>
    </source>
</reference>
<dbReference type="PROSITE" id="PS51463">
    <property type="entry name" value="P_GLUCOSE_ISOMERASE_3"/>
    <property type="match status" value="1"/>
</dbReference>
<dbReference type="OrthoDB" id="5831190at2759"/>
<dbReference type="GO" id="GO:0006094">
    <property type="term" value="P:gluconeogenesis"/>
    <property type="evidence" value="ECO:0007669"/>
    <property type="project" value="InterPro"/>
</dbReference>
<dbReference type="GO" id="GO:0004347">
    <property type="term" value="F:glucose-6-phosphate isomerase activity"/>
    <property type="evidence" value="ECO:0007669"/>
    <property type="project" value="InterPro"/>
</dbReference>
<dbReference type="PANTHER" id="PTHR11469:SF5">
    <property type="entry name" value="GLUCOSE-6-PHOSPHATE ISOMERASE"/>
    <property type="match status" value="1"/>
</dbReference>
<dbReference type="InterPro" id="IPR001672">
    <property type="entry name" value="G6P_Isomerase"/>
</dbReference>
<name>A0A437DKF9_ORYJA</name>
<proteinExistence type="predicted"/>
<reference evidence="1 2" key="1">
    <citation type="submission" date="2018-11" db="EMBL/GenBank/DDBJ databases">
        <authorList>
            <person name="Lopez-Roques C."/>
            <person name="Donnadieu C."/>
            <person name="Bouchez O."/>
            <person name="Klopp C."/>
            <person name="Cabau C."/>
            <person name="Zahm M."/>
        </authorList>
    </citation>
    <scope>NUCLEOTIDE SEQUENCE [LARGE SCALE GENOMIC DNA]</scope>
    <source>
        <strain evidence="1">RS831</strain>
        <tissue evidence="1">Whole body</tissue>
    </source>
</reference>
<dbReference type="Proteomes" id="UP000283210">
    <property type="component" value="Chromosome 2"/>
</dbReference>
<accession>A0A437DKF9</accession>
<dbReference type="PANTHER" id="PTHR11469">
    <property type="entry name" value="GLUCOSE-6-PHOSPHATE ISOMERASE"/>
    <property type="match status" value="1"/>
</dbReference>
<dbReference type="Gene3D" id="3.40.50.10490">
    <property type="entry name" value="Glucose-6-phosphate isomerase like protein, domain 1"/>
    <property type="match status" value="1"/>
</dbReference>
<dbReference type="GO" id="GO:0005829">
    <property type="term" value="C:cytosol"/>
    <property type="evidence" value="ECO:0007669"/>
    <property type="project" value="TreeGrafter"/>
</dbReference>
<keyword evidence="2" id="KW-1185">Reference proteome</keyword>
<organism evidence="1 2">
    <name type="scientific">Oryzias javanicus</name>
    <name type="common">Javanese ricefish</name>
    <name type="synonym">Aplocheilus javanicus</name>
    <dbReference type="NCBI Taxonomy" id="123683"/>
    <lineage>
        <taxon>Eukaryota</taxon>
        <taxon>Metazoa</taxon>
        <taxon>Chordata</taxon>
        <taxon>Craniata</taxon>
        <taxon>Vertebrata</taxon>
        <taxon>Euteleostomi</taxon>
        <taxon>Actinopterygii</taxon>
        <taxon>Neopterygii</taxon>
        <taxon>Teleostei</taxon>
        <taxon>Neoteleostei</taxon>
        <taxon>Acanthomorphata</taxon>
        <taxon>Ovalentaria</taxon>
        <taxon>Atherinomorphae</taxon>
        <taxon>Beloniformes</taxon>
        <taxon>Adrianichthyidae</taxon>
        <taxon>Oryziinae</taxon>
        <taxon>Oryzias</taxon>
    </lineage>
</organism>
<dbReference type="GO" id="GO:0051156">
    <property type="term" value="P:glucose 6-phosphate metabolic process"/>
    <property type="evidence" value="ECO:0007669"/>
    <property type="project" value="TreeGrafter"/>
</dbReference>